<name>A0A9N9QGH9_9CUCU</name>
<dbReference type="PRINTS" id="PR00412">
    <property type="entry name" value="EPOXHYDRLASE"/>
</dbReference>
<evidence type="ECO:0000256" key="1">
    <source>
        <dbReference type="ARBA" id="ARBA00022801"/>
    </source>
</evidence>
<dbReference type="InterPro" id="IPR029058">
    <property type="entry name" value="AB_hydrolase_fold"/>
</dbReference>
<dbReference type="EMBL" id="OU892281">
    <property type="protein sequence ID" value="CAG9769413.1"/>
    <property type="molecule type" value="Genomic_DNA"/>
</dbReference>
<dbReference type="InterPro" id="IPR000639">
    <property type="entry name" value="Epox_hydrolase-like"/>
</dbReference>
<evidence type="ECO:0000259" key="3">
    <source>
        <dbReference type="Pfam" id="PF00561"/>
    </source>
</evidence>
<sequence>MAKKAPCIQSISVYGQARIHFLSFIFGVWVVCKKIVKWVWNPSASGKLQLRDTPPPFLVDSSLGQHKHVKLKGVKLHYVESGPKHQPLILLLHGFPDFWLSWRYQIPVLSTNFHVVALDLKGFGDSDKPAWRTSYKIDRVLEELTQFIYSFGVSNCIIIGHDLGALLGWYLVHQNPSVVSKFVTISCPHPNVYWQTLNSKYNYQWLNYVQLPYLPEIDALKEDVKIIDQYYKHLPQDLLDAYKYTFSRNEDWTGPINYYRNLPFFKISEQLDQIEIPVVLLTGSKDQHVSLEGIVKSTEFCEKFRLKIIEETGHYPHQENHELFNKILLKFLIDKSSCNKDNTSSSPSKRLINGLFGAVSNTVKYGNSVIDSVQKKTNGVVNSIPFGINFNNPTSTQSWKAD</sequence>
<keyword evidence="5" id="KW-1185">Reference proteome</keyword>
<keyword evidence="1" id="KW-0378">Hydrolase</keyword>
<dbReference type="Proteomes" id="UP001152799">
    <property type="component" value="Chromosome 5"/>
</dbReference>
<protein>
    <recommendedName>
        <fullName evidence="3">AB hydrolase-1 domain-containing protein</fullName>
    </recommendedName>
</protein>
<dbReference type="SUPFAM" id="SSF53474">
    <property type="entry name" value="alpha/beta-Hydrolases"/>
    <property type="match status" value="1"/>
</dbReference>
<evidence type="ECO:0000256" key="2">
    <source>
        <dbReference type="ARBA" id="ARBA00038334"/>
    </source>
</evidence>
<dbReference type="PRINTS" id="PR00111">
    <property type="entry name" value="ABHYDROLASE"/>
</dbReference>
<feature type="domain" description="AB hydrolase-1" evidence="3">
    <location>
        <begin position="87"/>
        <end position="319"/>
    </location>
</feature>
<accession>A0A9N9QGH9</accession>
<reference evidence="4" key="1">
    <citation type="submission" date="2022-01" db="EMBL/GenBank/DDBJ databases">
        <authorList>
            <person name="King R."/>
        </authorList>
    </citation>
    <scope>NUCLEOTIDE SEQUENCE</scope>
</reference>
<dbReference type="GO" id="GO:0004301">
    <property type="term" value="F:epoxide hydrolase activity"/>
    <property type="evidence" value="ECO:0007669"/>
    <property type="project" value="UniProtKB-ARBA"/>
</dbReference>
<dbReference type="Pfam" id="PF00561">
    <property type="entry name" value="Abhydrolase_1"/>
    <property type="match status" value="1"/>
</dbReference>
<dbReference type="InterPro" id="IPR000073">
    <property type="entry name" value="AB_hydrolase_1"/>
</dbReference>
<evidence type="ECO:0000313" key="5">
    <source>
        <dbReference type="Proteomes" id="UP001152799"/>
    </source>
</evidence>
<organism evidence="4 5">
    <name type="scientific">Ceutorhynchus assimilis</name>
    <name type="common">cabbage seed weevil</name>
    <dbReference type="NCBI Taxonomy" id="467358"/>
    <lineage>
        <taxon>Eukaryota</taxon>
        <taxon>Metazoa</taxon>
        <taxon>Ecdysozoa</taxon>
        <taxon>Arthropoda</taxon>
        <taxon>Hexapoda</taxon>
        <taxon>Insecta</taxon>
        <taxon>Pterygota</taxon>
        <taxon>Neoptera</taxon>
        <taxon>Endopterygota</taxon>
        <taxon>Coleoptera</taxon>
        <taxon>Polyphaga</taxon>
        <taxon>Cucujiformia</taxon>
        <taxon>Curculionidae</taxon>
        <taxon>Ceutorhynchinae</taxon>
        <taxon>Ceutorhynchus</taxon>
    </lineage>
</organism>
<dbReference type="PANTHER" id="PTHR43329">
    <property type="entry name" value="EPOXIDE HYDROLASE"/>
    <property type="match status" value="1"/>
</dbReference>
<dbReference type="Gene3D" id="3.40.50.1820">
    <property type="entry name" value="alpha/beta hydrolase"/>
    <property type="match status" value="1"/>
</dbReference>
<comment type="similarity">
    <text evidence="2">Belongs to the AB hydrolase superfamily. Epoxide hydrolase family.</text>
</comment>
<evidence type="ECO:0000313" key="4">
    <source>
        <dbReference type="EMBL" id="CAG9769413.1"/>
    </source>
</evidence>
<dbReference type="OrthoDB" id="408373at2759"/>
<dbReference type="AlphaFoldDB" id="A0A9N9QGH9"/>
<proteinExistence type="inferred from homology"/>
<gene>
    <name evidence="4" type="ORF">CEUTPL_LOCUS9923</name>
</gene>